<dbReference type="GO" id="GO:0005886">
    <property type="term" value="C:plasma membrane"/>
    <property type="evidence" value="ECO:0007669"/>
    <property type="project" value="UniProtKB-SubCell"/>
</dbReference>
<dbReference type="CDD" id="cd06503">
    <property type="entry name" value="ATP-synt_Fo_b"/>
    <property type="match status" value="1"/>
</dbReference>
<evidence type="ECO:0000256" key="14">
    <source>
        <dbReference type="ARBA" id="ARBA00026054"/>
    </source>
</evidence>
<evidence type="ECO:0000256" key="17">
    <source>
        <dbReference type="RuleBase" id="RU003848"/>
    </source>
</evidence>
<gene>
    <name evidence="16" type="primary">atpF</name>
    <name evidence="19" type="ORF">DFR31_2631</name>
</gene>
<dbReference type="Pfam" id="PF00430">
    <property type="entry name" value="ATP-synt_B"/>
    <property type="match status" value="1"/>
</dbReference>
<evidence type="ECO:0000256" key="16">
    <source>
        <dbReference type="HAMAP-Rule" id="MF_01398"/>
    </source>
</evidence>
<keyword evidence="9 16" id="KW-0406">Ion transport</keyword>
<evidence type="ECO:0000256" key="5">
    <source>
        <dbReference type="ARBA" id="ARBA00022547"/>
    </source>
</evidence>
<keyword evidence="6 16" id="KW-0812">Transmembrane</keyword>
<evidence type="ECO:0000256" key="12">
    <source>
        <dbReference type="ARBA" id="ARBA00025198"/>
    </source>
</evidence>
<dbReference type="AlphaFoldDB" id="A0A498C219"/>
<proteinExistence type="inferred from homology"/>
<keyword evidence="3 16" id="KW-1003">Cell membrane</keyword>
<evidence type="ECO:0000256" key="6">
    <source>
        <dbReference type="ARBA" id="ARBA00022692"/>
    </source>
</evidence>
<feature type="transmembrane region" description="Helical" evidence="16">
    <location>
        <begin position="6"/>
        <end position="26"/>
    </location>
</feature>
<protein>
    <recommendedName>
        <fullName evidence="16">ATP synthase subunit b</fullName>
    </recommendedName>
    <alternativeName>
        <fullName evidence="16">ATP synthase F(0) sector subunit b</fullName>
    </alternativeName>
    <alternativeName>
        <fullName evidence="16">ATPase subunit I</fullName>
    </alternativeName>
    <alternativeName>
        <fullName evidence="16">F-type ATPase subunit b</fullName>
        <shortName evidence="16">F-ATPase subunit b</shortName>
    </alternativeName>
</protein>
<keyword evidence="4" id="KW-0997">Cell inner membrane</keyword>
<comment type="similarity">
    <text evidence="1 16 17">Belongs to the ATPase B chain family.</text>
</comment>
<dbReference type="OrthoDB" id="9788020at2"/>
<dbReference type="EMBL" id="RCDA01000006">
    <property type="protein sequence ID" value="RLK46501.1"/>
    <property type="molecule type" value="Genomic_DNA"/>
</dbReference>
<evidence type="ECO:0000313" key="19">
    <source>
        <dbReference type="EMBL" id="RLK46501.1"/>
    </source>
</evidence>
<keyword evidence="11 16" id="KW-0066">ATP synthesis</keyword>
<dbReference type="InterPro" id="IPR005864">
    <property type="entry name" value="ATP_synth_F0_bsu_bac"/>
</dbReference>
<dbReference type="InterPro" id="IPR028987">
    <property type="entry name" value="ATP_synth_B-like_membr_sf"/>
</dbReference>
<evidence type="ECO:0000256" key="7">
    <source>
        <dbReference type="ARBA" id="ARBA00022781"/>
    </source>
</evidence>
<dbReference type="Proteomes" id="UP000275461">
    <property type="component" value="Unassembled WGS sequence"/>
</dbReference>
<dbReference type="HAMAP" id="MF_01398">
    <property type="entry name" value="ATP_synth_b_bprime"/>
    <property type="match status" value="1"/>
</dbReference>
<comment type="subcellular location">
    <subcellularLocation>
        <location evidence="16">Cell membrane</location>
        <topology evidence="16">Single-pass membrane protein</topology>
    </subcellularLocation>
    <subcellularLocation>
        <location evidence="15">Endomembrane system</location>
        <topology evidence="15">Single-pass membrane protein</topology>
    </subcellularLocation>
</comment>
<evidence type="ECO:0000256" key="3">
    <source>
        <dbReference type="ARBA" id="ARBA00022475"/>
    </source>
</evidence>
<comment type="function">
    <text evidence="12 16">F(1)F(0) ATP synthase produces ATP from ADP in the presence of a proton or sodium gradient. F-type ATPases consist of two structural domains, F(1) containing the extramembraneous catalytic core and F(0) containing the membrane proton channel, linked together by a central stalk and a peripheral stalk. During catalysis, ATP synthesis in the catalytic domain of F(1) is coupled via a rotary mechanism of the central stalk subunits to proton translocation.</text>
</comment>
<organism evidence="19 20">
    <name type="scientific">Alkalispirillum mobile</name>
    <dbReference type="NCBI Taxonomy" id="85925"/>
    <lineage>
        <taxon>Bacteria</taxon>
        <taxon>Pseudomonadati</taxon>
        <taxon>Pseudomonadota</taxon>
        <taxon>Gammaproteobacteria</taxon>
        <taxon>Chromatiales</taxon>
        <taxon>Ectothiorhodospiraceae</taxon>
        <taxon>Alkalispirillum</taxon>
    </lineage>
</organism>
<feature type="coiled-coil region" evidence="18">
    <location>
        <begin position="47"/>
        <end position="122"/>
    </location>
</feature>
<evidence type="ECO:0000256" key="15">
    <source>
        <dbReference type="ARBA" id="ARBA00037847"/>
    </source>
</evidence>
<evidence type="ECO:0000256" key="10">
    <source>
        <dbReference type="ARBA" id="ARBA00023136"/>
    </source>
</evidence>
<reference evidence="19 20" key="1">
    <citation type="submission" date="2018-10" db="EMBL/GenBank/DDBJ databases">
        <title>Genomic Encyclopedia of Type Strains, Phase IV (KMG-IV): sequencing the most valuable type-strain genomes for metagenomic binning, comparative biology and taxonomic classification.</title>
        <authorList>
            <person name="Goeker M."/>
        </authorList>
    </citation>
    <scope>NUCLEOTIDE SEQUENCE [LARGE SCALE GENOMIC DNA]</scope>
    <source>
        <strain evidence="19 20">DSM 12769</strain>
    </source>
</reference>
<keyword evidence="10 16" id="KW-0472">Membrane</keyword>
<accession>A0A498C219</accession>
<dbReference type="GO" id="GO:0045259">
    <property type="term" value="C:proton-transporting ATP synthase complex"/>
    <property type="evidence" value="ECO:0007669"/>
    <property type="project" value="UniProtKB-KW"/>
</dbReference>
<evidence type="ECO:0000256" key="4">
    <source>
        <dbReference type="ARBA" id="ARBA00022519"/>
    </source>
</evidence>
<dbReference type="GO" id="GO:0046961">
    <property type="term" value="F:proton-transporting ATPase activity, rotational mechanism"/>
    <property type="evidence" value="ECO:0007669"/>
    <property type="project" value="TreeGrafter"/>
</dbReference>
<keyword evidence="20" id="KW-1185">Reference proteome</keyword>
<dbReference type="SUPFAM" id="SSF81573">
    <property type="entry name" value="F1F0 ATP synthase subunit B, membrane domain"/>
    <property type="match status" value="1"/>
</dbReference>
<evidence type="ECO:0000256" key="1">
    <source>
        <dbReference type="ARBA" id="ARBA00005513"/>
    </source>
</evidence>
<comment type="function">
    <text evidence="13">Component of the F(0) channel, it forms part of the peripheral stalk, linking F(1) to F(0). The b'-subunit is a diverged and duplicated form of b found in plants and photosynthetic bacteria.</text>
</comment>
<keyword evidence="5 16" id="KW-0138">CF(0)</keyword>
<comment type="subunit">
    <text evidence="14">F-type ATPases have 2 components, F(1) - the catalytic core - and F(0) - the membrane proton channel. F(1) has five subunits: alpha(3), beta(3), gamma(1), delta(1), epsilon(1). F(0) has four main subunits: a(1), b(2) and c(10-14). The alpha and beta chains form an alternating ring which encloses part of the gamma chain. F(1) is attached to F(0) by a central stalk formed by the gamma and epsilon chains, while a peripheral stalk is formed by the delta and b chains.</text>
</comment>
<dbReference type="FunFam" id="1.20.5.620:FF:000001">
    <property type="entry name" value="ATP synthase subunit b"/>
    <property type="match status" value="1"/>
</dbReference>
<evidence type="ECO:0000256" key="11">
    <source>
        <dbReference type="ARBA" id="ARBA00023310"/>
    </source>
</evidence>
<keyword evidence="18" id="KW-0175">Coiled coil</keyword>
<keyword evidence="7 16" id="KW-0375">Hydrogen ion transport</keyword>
<evidence type="ECO:0000256" key="13">
    <source>
        <dbReference type="ARBA" id="ARBA00025614"/>
    </source>
</evidence>
<dbReference type="Gene3D" id="1.20.5.620">
    <property type="entry name" value="F1F0 ATP synthase subunit B, membrane domain"/>
    <property type="match status" value="1"/>
</dbReference>
<evidence type="ECO:0000256" key="8">
    <source>
        <dbReference type="ARBA" id="ARBA00022989"/>
    </source>
</evidence>
<comment type="subunit">
    <text evidence="16">F-type ATPases have 2 components, F(1) - the catalytic core - and F(0) - the membrane proton channel. F(1) has five subunits: alpha(3), beta(3), gamma(1), delta(1), epsilon(1). F(0) has three main subunits: a(1), b(2) and c(10-14). The alpha and beta chains form an alternating ring which encloses part of the gamma chain. F(1) is attached to F(0) by a central stalk formed by the gamma and epsilon chains, while a peripheral stalk is formed by the delta and b chains.</text>
</comment>
<dbReference type="GO" id="GO:0046933">
    <property type="term" value="F:proton-transporting ATP synthase activity, rotational mechanism"/>
    <property type="evidence" value="ECO:0007669"/>
    <property type="project" value="UniProtKB-UniRule"/>
</dbReference>
<dbReference type="GO" id="GO:0012505">
    <property type="term" value="C:endomembrane system"/>
    <property type="evidence" value="ECO:0007669"/>
    <property type="project" value="UniProtKB-SubCell"/>
</dbReference>
<evidence type="ECO:0000313" key="20">
    <source>
        <dbReference type="Proteomes" id="UP000275461"/>
    </source>
</evidence>
<dbReference type="InterPro" id="IPR050059">
    <property type="entry name" value="ATP_synthase_B_chain"/>
</dbReference>
<dbReference type="NCBIfam" id="TIGR01144">
    <property type="entry name" value="ATP_synt_b"/>
    <property type="match status" value="1"/>
</dbReference>
<evidence type="ECO:0000256" key="9">
    <source>
        <dbReference type="ARBA" id="ARBA00023065"/>
    </source>
</evidence>
<keyword evidence="8 16" id="KW-1133">Transmembrane helix</keyword>
<keyword evidence="2 16" id="KW-0813">Transport</keyword>
<dbReference type="PANTHER" id="PTHR33445">
    <property type="entry name" value="ATP SYNTHASE SUBUNIT B', CHLOROPLASTIC"/>
    <property type="match status" value="1"/>
</dbReference>
<name>A0A498C219_9GAMM</name>
<dbReference type="PANTHER" id="PTHR33445:SF1">
    <property type="entry name" value="ATP SYNTHASE SUBUNIT B"/>
    <property type="match status" value="1"/>
</dbReference>
<sequence>MNFGATFWGPMISFALFVWFTMKFVWPPIQTAMADRQKQIADGLAAGERGKKELDQAKAEVDKMLREAREQASQVVAQANKRQSELVEQAREEARHEAERVLAQARSEIDTEISQARDALRKEVATLAVAGSSRILKREIDAKAHKDLIDDLVKQL</sequence>
<dbReference type="RefSeq" id="WP_121443138.1">
    <property type="nucleotide sequence ID" value="NZ_RCDA01000006.1"/>
</dbReference>
<evidence type="ECO:0000256" key="18">
    <source>
        <dbReference type="SAM" id="Coils"/>
    </source>
</evidence>
<dbReference type="InterPro" id="IPR002146">
    <property type="entry name" value="ATP_synth_b/b'su_bac/chlpt"/>
</dbReference>
<evidence type="ECO:0000256" key="2">
    <source>
        <dbReference type="ARBA" id="ARBA00022448"/>
    </source>
</evidence>
<comment type="caution">
    <text evidence="19">The sequence shown here is derived from an EMBL/GenBank/DDBJ whole genome shotgun (WGS) entry which is preliminary data.</text>
</comment>
<dbReference type="NCBIfam" id="NF004411">
    <property type="entry name" value="PRK05759.1-2"/>
    <property type="match status" value="1"/>
</dbReference>